<protein>
    <submittedName>
        <fullName evidence="1">Sigma-70 family RNA polymerase sigma factor</fullName>
    </submittedName>
</protein>
<sequence>MISQNSFRKAWENRKLVAGALKAAHVRPDYHLYEDLFQEGLIVYAEMLEELATNKARTEIDKLSFKKVLWQTLNRLKRKQRVCERSTNMDEAYDLGEEADWNNLVVLKQEVNKLSKMEQVIFYDHLLSNKKITELTAEYGTSHRTLTRLKHDLLVKLRKMLVK</sequence>
<gene>
    <name evidence="1" type="ORF">GDZ32_09505</name>
</gene>
<dbReference type="EMBL" id="WHOE01000115">
    <property type="protein sequence ID" value="MPW15022.1"/>
    <property type="molecule type" value="Genomic_DNA"/>
</dbReference>
<evidence type="ECO:0000313" key="2">
    <source>
        <dbReference type="Proteomes" id="UP000430466"/>
    </source>
</evidence>
<evidence type="ECO:0000313" key="1">
    <source>
        <dbReference type="EMBL" id="MPW15022.1"/>
    </source>
</evidence>
<dbReference type="RefSeq" id="WP_152724481.1">
    <property type="nucleotide sequence ID" value="NZ_WHOE01000115.1"/>
</dbReference>
<dbReference type="Proteomes" id="UP000430466">
    <property type="component" value="Unassembled WGS sequence"/>
</dbReference>
<accession>A0A6A7K383</accession>
<organism evidence="1 2">
    <name type="scientific">Lactobacillus helveticus</name>
    <name type="common">Lactobacillus suntoryeus</name>
    <dbReference type="NCBI Taxonomy" id="1587"/>
    <lineage>
        <taxon>Bacteria</taxon>
        <taxon>Bacillati</taxon>
        <taxon>Bacillota</taxon>
        <taxon>Bacilli</taxon>
        <taxon>Lactobacillales</taxon>
        <taxon>Lactobacillaceae</taxon>
        <taxon>Lactobacillus</taxon>
    </lineage>
</organism>
<reference evidence="1 2" key="1">
    <citation type="submission" date="2019-10" db="EMBL/GenBank/DDBJ databases">
        <title>Draft genome sequences of Lactobacillus strains.</title>
        <authorList>
            <person name="Cho G.-S."/>
            <person name="Fagbemigun O."/>
            <person name="Brinks E."/>
            <person name="Franz C.M.A.P."/>
        </authorList>
    </citation>
    <scope>NUCLEOTIDE SEQUENCE [LARGE SCALE GENOMIC DNA]</scope>
    <source>
        <strain evidence="1 2">313</strain>
    </source>
</reference>
<comment type="caution">
    <text evidence="1">The sequence shown here is derived from an EMBL/GenBank/DDBJ whole genome shotgun (WGS) entry which is preliminary data.</text>
</comment>
<proteinExistence type="predicted"/>
<name>A0A6A7K383_LACHE</name>
<dbReference type="AlphaFoldDB" id="A0A6A7K383"/>